<dbReference type="PROSITE" id="PS51782">
    <property type="entry name" value="LYSM"/>
    <property type="match status" value="1"/>
</dbReference>
<dbReference type="Gene3D" id="3.10.350.10">
    <property type="entry name" value="LysM domain"/>
    <property type="match status" value="1"/>
</dbReference>
<dbReference type="AlphaFoldDB" id="C1FR76"/>
<dbReference type="Pfam" id="PF01476">
    <property type="entry name" value="LysM"/>
    <property type="match status" value="1"/>
</dbReference>
<accession>C1FR76</accession>
<gene>
    <name evidence="2" type="ordered locus">CLM_2510</name>
</gene>
<evidence type="ECO:0000313" key="2">
    <source>
        <dbReference type="EMBL" id="ACO84660.1"/>
    </source>
</evidence>
<dbReference type="EMBL" id="CP001581">
    <property type="protein sequence ID" value="ACO84660.1"/>
    <property type="molecule type" value="Genomic_DNA"/>
</dbReference>
<dbReference type="HOGENOM" id="CLU_077348_0_0_9"/>
<dbReference type="CDD" id="cd00118">
    <property type="entry name" value="LysM"/>
    <property type="match status" value="1"/>
</dbReference>
<dbReference type="SUPFAM" id="SSF54106">
    <property type="entry name" value="LysM domain"/>
    <property type="match status" value="1"/>
</dbReference>
<dbReference type="eggNOG" id="COG1652">
    <property type="taxonomic scope" value="Bacteria"/>
</dbReference>
<dbReference type="InterPro" id="IPR052196">
    <property type="entry name" value="Bact_Kbp"/>
</dbReference>
<dbReference type="InterPro" id="IPR018392">
    <property type="entry name" value="LysM"/>
</dbReference>
<evidence type="ECO:0000313" key="3">
    <source>
        <dbReference type="Proteomes" id="UP000001374"/>
    </source>
</evidence>
<dbReference type="PANTHER" id="PTHR34700">
    <property type="entry name" value="POTASSIUM BINDING PROTEIN KBP"/>
    <property type="match status" value="1"/>
</dbReference>
<name>C1FR76_CLOBJ</name>
<feature type="domain" description="LysM" evidence="1">
    <location>
        <begin position="179"/>
        <end position="229"/>
    </location>
</feature>
<organism evidence="2 3">
    <name type="scientific">Clostridium botulinum (strain Kyoto / Type A2)</name>
    <dbReference type="NCBI Taxonomy" id="536232"/>
    <lineage>
        <taxon>Bacteria</taxon>
        <taxon>Bacillati</taxon>
        <taxon>Bacillota</taxon>
        <taxon>Clostridia</taxon>
        <taxon>Eubacteriales</taxon>
        <taxon>Clostridiaceae</taxon>
        <taxon>Clostridium</taxon>
    </lineage>
</organism>
<dbReference type="Proteomes" id="UP000001374">
    <property type="component" value="Chromosome"/>
</dbReference>
<dbReference type="PANTHER" id="PTHR34700:SF4">
    <property type="entry name" value="PHAGE-LIKE ELEMENT PBSX PROTEIN XKDP"/>
    <property type="match status" value="1"/>
</dbReference>
<proteinExistence type="predicted"/>
<sequence>MLSVSFLFEVIKLDVYLRNEKEKTTFQFPVNPLDNIMINRSKKYDTADIVDYGEVDISDKGKRIKELSFLTLLPKEYDTYCRYRNIPKPVEAIDKLEKWMEQEESIRLIITDFGFNNLVNISSISEEERGGETGDKYITISFRTYRELKIQTLAPAKIAPTVKTVALKNNRPTTKSNSRIYVVKQGDSLWKIAKWWYGNSSKWNVIYQKNRNIIGPNPNIIRAGQKLVM</sequence>
<dbReference type="InterPro" id="IPR036779">
    <property type="entry name" value="LysM_dom_sf"/>
</dbReference>
<protein>
    <recommendedName>
        <fullName evidence="1">LysM domain-containing protein</fullName>
    </recommendedName>
</protein>
<reference evidence="2 3" key="1">
    <citation type="submission" date="2008-10" db="EMBL/GenBank/DDBJ databases">
        <title>Genome sequence of Clostridium botulinum A2 Kyoto.</title>
        <authorList>
            <person name="Shrivastava S."/>
            <person name="Brinkac L.M."/>
            <person name="Brown J.L."/>
            <person name="Bruce D."/>
            <person name="Detter C.C."/>
            <person name="Johnson E.A."/>
            <person name="Munk C.A."/>
            <person name="Smith L.A."/>
            <person name="Smith T.J."/>
            <person name="Sutton G."/>
            <person name="Brettin T.S."/>
        </authorList>
    </citation>
    <scope>NUCLEOTIDE SEQUENCE [LARGE SCALE GENOMIC DNA]</scope>
    <source>
        <strain evidence="3">Kyoto / Type A2</strain>
    </source>
</reference>
<dbReference type="KEGG" id="cby:CLM_2510"/>
<evidence type="ECO:0000259" key="1">
    <source>
        <dbReference type="PROSITE" id="PS51782"/>
    </source>
</evidence>